<protein>
    <recommendedName>
        <fullName evidence="4">DUF4352 domain-containing protein</fullName>
    </recommendedName>
</protein>
<evidence type="ECO:0008006" key="4">
    <source>
        <dbReference type="Google" id="ProtNLM"/>
    </source>
</evidence>
<proteinExistence type="predicted"/>
<dbReference type="Proteomes" id="UP000037688">
    <property type="component" value="Unassembled WGS sequence"/>
</dbReference>
<evidence type="ECO:0000313" key="3">
    <source>
        <dbReference type="Proteomes" id="UP000037688"/>
    </source>
</evidence>
<dbReference type="EMBL" id="LITU01000050">
    <property type="protein sequence ID" value="KOY16777.1"/>
    <property type="molecule type" value="Genomic_DNA"/>
</dbReference>
<dbReference type="Gene3D" id="2.60.40.1630">
    <property type="entry name" value="bacillus anthracis domain"/>
    <property type="match status" value="1"/>
</dbReference>
<accession>A0A0N0UI03</accession>
<evidence type="ECO:0000313" key="2">
    <source>
        <dbReference type="EMBL" id="KOY16777.1"/>
    </source>
</evidence>
<keyword evidence="1" id="KW-1133">Transmembrane helix</keyword>
<organism evidence="2 3">
    <name type="scientific">Paenibacillus xylanivorans</name>
    <dbReference type="NCBI Taxonomy" id="1705561"/>
    <lineage>
        <taxon>Bacteria</taxon>
        <taxon>Bacillati</taxon>
        <taxon>Bacillota</taxon>
        <taxon>Bacilli</taxon>
        <taxon>Bacillales</taxon>
        <taxon>Paenibacillaceae</taxon>
        <taxon>Paenibacillus</taxon>
    </lineage>
</organism>
<gene>
    <name evidence="2" type="ORF">AMS66_07795</name>
</gene>
<evidence type="ECO:0000256" key="1">
    <source>
        <dbReference type="SAM" id="Phobius"/>
    </source>
</evidence>
<comment type="caution">
    <text evidence="2">The sequence shown here is derived from an EMBL/GenBank/DDBJ whole genome shotgun (WGS) entry which is preliminary data.</text>
</comment>
<dbReference type="OrthoDB" id="2663991at2"/>
<name>A0A0N0UI03_9BACL</name>
<reference evidence="2 3" key="1">
    <citation type="submission" date="2015-08" db="EMBL/GenBank/DDBJ databases">
        <title>Draft genome sequence of cellulolytic and xylanolytic Paenibacillus sp. A59, isolated from a decaying forest soil from Patagonia, Argentina.</title>
        <authorList>
            <person name="Ghio S."/>
            <person name="Caceres A.M."/>
            <person name="Talia P."/>
            <person name="Grasso D."/>
            <person name="Campos E."/>
        </authorList>
    </citation>
    <scope>NUCLEOTIDE SEQUENCE [LARGE SCALE GENOMIC DNA]</scope>
    <source>
        <strain evidence="2 3">A59</strain>
    </source>
</reference>
<sequence length="159" mass="17744">MDKKENKSIISIIILVVVVLGAIWYFKVGYLLRKPEMPEANIEIQTQMVDGGTINLRNVDYTEGQIKVGYEVKGFSLKEYNISCKLYNGGNLISTSGSTGGGLIELDEKHYYLIGDENINQINLPESVNLTVEIAVIPNDFRQKPITASFNVSLDKEVQ</sequence>
<dbReference type="RefSeq" id="WP_053780254.1">
    <property type="nucleotide sequence ID" value="NZ_LITU01000050.1"/>
</dbReference>
<feature type="transmembrane region" description="Helical" evidence="1">
    <location>
        <begin position="12"/>
        <end position="32"/>
    </location>
</feature>
<keyword evidence="1" id="KW-0472">Membrane</keyword>
<dbReference type="AlphaFoldDB" id="A0A0N0UI03"/>
<keyword evidence="1" id="KW-0812">Transmembrane</keyword>
<keyword evidence="3" id="KW-1185">Reference proteome</keyword>
<dbReference type="PATRIC" id="fig|1705561.3.peg.1388"/>